<feature type="domain" description="Ig-like" evidence="9">
    <location>
        <begin position="573"/>
        <end position="611"/>
    </location>
</feature>
<dbReference type="SMART" id="SM00408">
    <property type="entry name" value="IGc2"/>
    <property type="match status" value="3"/>
</dbReference>
<gene>
    <name evidence="10" type="ORF">AKAME5_001962100</name>
</gene>
<keyword evidence="10" id="KW-0808">Transferase</keyword>
<evidence type="ECO:0000256" key="5">
    <source>
        <dbReference type="ARBA" id="ARBA00022741"/>
    </source>
</evidence>
<name>A0AAD3RF79_LATJO</name>
<dbReference type="GO" id="GO:0004672">
    <property type="term" value="F:protein kinase activity"/>
    <property type="evidence" value="ECO:0007669"/>
    <property type="project" value="TreeGrafter"/>
</dbReference>
<comment type="caution">
    <text evidence="10">The sequence shown here is derived from an EMBL/GenBank/DDBJ whole genome shotgun (WGS) entry which is preliminary data.</text>
</comment>
<sequence>MGDSFIIAIDFGTTYSGYAYSLTPRGKDIDPYLKFWGGTIDITVHEVLDGGALKELHKASGNDQGGQTVDRKYKEFLREIFCDGVWDEYERNFSFSLIWWSSGGERRDSRGRMSDVRLASASSPVSKVTGLSPGCSSHGNEPPAFVLPPRNARVTLGGDARLEGKVRGHPEPQVTWYREGRAVIGGERCVVEQGGRGTFSLVVGGVTENDLGRYTCQATNQAGSRQVTVEILLEEDSGKKYGLRSSVKTGCRPAVPAVENRPSIWGESPPKFITKPSRVFAKLGQSGKFSVKTTGRPQPRVTWYKGGTEVQSCGRVSMYERSGLHFLEIKEVCMDDAGSYTCSVTNAAGTATATAELHIQGAPDDSSRTDPPAETTQTRTVERADPYSEAGQPRLREQQQQQQQSPLPQSGQAASSRSSPSKQLPPVAERRTAAAPVTVQSVLSPGPVQTGSIQQSAAVSDSSRAVRRSVSGPNLRFEAVPLDQEATEGGQVTFTCQVSSVAVAMVTWLKDGRPVRMGPGLQQRKDGTRLTLTMERVRQLDQGTYQCQLTAADGLTVESSTWTLSVHGASRPPAFVSRLQDCSVTEGQVFSLQVSVEGKPAPTVHWLLNGQ</sequence>
<accession>A0AAD3RF79</accession>
<evidence type="ECO:0000256" key="1">
    <source>
        <dbReference type="ARBA" id="ARBA00004496"/>
    </source>
</evidence>
<dbReference type="InterPro" id="IPR003599">
    <property type="entry name" value="Ig_sub"/>
</dbReference>
<dbReference type="Gene3D" id="2.60.40.10">
    <property type="entry name" value="Immunoglobulins"/>
    <property type="match status" value="4"/>
</dbReference>
<evidence type="ECO:0000256" key="6">
    <source>
        <dbReference type="ARBA" id="ARBA00022840"/>
    </source>
</evidence>
<dbReference type="CDD" id="cd00096">
    <property type="entry name" value="Ig"/>
    <property type="match status" value="1"/>
</dbReference>
<feature type="compositionally biased region" description="Low complexity" evidence="8">
    <location>
        <begin position="398"/>
        <end position="421"/>
    </location>
</feature>
<dbReference type="PROSITE" id="PS50835">
    <property type="entry name" value="IG_LIKE"/>
    <property type="match status" value="4"/>
</dbReference>
<evidence type="ECO:0000256" key="3">
    <source>
        <dbReference type="ARBA" id="ARBA00022490"/>
    </source>
</evidence>
<keyword evidence="4" id="KW-0677">Repeat</keyword>
<protein>
    <submittedName>
        <fullName evidence="10">Myosin light chain kinase, smooth muscle-like protein</fullName>
    </submittedName>
</protein>
<evidence type="ECO:0000313" key="10">
    <source>
        <dbReference type="EMBL" id="GLD68309.1"/>
    </source>
</evidence>
<reference evidence="10" key="1">
    <citation type="submission" date="2022-08" db="EMBL/GenBank/DDBJ databases">
        <title>Genome sequencing of akame (Lates japonicus).</title>
        <authorList>
            <person name="Hashiguchi Y."/>
            <person name="Takahashi H."/>
        </authorList>
    </citation>
    <scope>NUCLEOTIDE SEQUENCE</scope>
    <source>
        <strain evidence="10">Kochi</strain>
    </source>
</reference>
<feature type="domain" description="Ig-like" evidence="9">
    <location>
        <begin position="473"/>
        <end position="565"/>
    </location>
</feature>
<dbReference type="InterPro" id="IPR036179">
    <property type="entry name" value="Ig-like_dom_sf"/>
</dbReference>
<evidence type="ECO:0000313" key="11">
    <source>
        <dbReference type="Proteomes" id="UP001279410"/>
    </source>
</evidence>
<comment type="subcellular location">
    <subcellularLocation>
        <location evidence="1">Cytoplasm</location>
    </subcellularLocation>
</comment>
<feature type="domain" description="Ig-like" evidence="9">
    <location>
        <begin position="270"/>
        <end position="358"/>
    </location>
</feature>
<organism evidence="10 11">
    <name type="scientific">Lates japonicus</name>
    <name type="common">Japanese lates</name>
    <dbReference type="NCBI Taxonomy" id="270547"/>
    <lineage>
        <taxon>Eukaryota</taxon>
        <taxon>Metazoa</taxon>
        <taxon>Chordata</taxon>
        <taxon>Craniata</taxon>
        <taxon>Vertebrata</taxon>
        <taxon>Euteleostomi</taxon>
        <taxon>Actinopterygii</taxon>
        <taxon>Neopterygii</taxon>
        <taxon>Teleostei</taxon>
        <taxon>Neoteleostei</taxon>
        <taxon>Acanthomorphata</taxon>
        <taxon>Carangaria</taxon>
        <taxon>Carangaria incertae sedis</taxon>
        <taxon>Centropomidae</taxon>
        <taxon>Lates</taxon>
    </lineage>
</organism>
<evidence type="ECO:0000256" key="8">
    <source>
        <dbReference type="SAM" id="MobiDB-lite"/>
    </source>
</evidence>
<evidence type="ECO:0000256" key="2">
    <source>
        <dbReference type="ARBA" id="ARBA00006692"/>
    </source>
</evidence>
<dbReference type="GO" id="GO:0005524">
    <property type="term" value="F:ATP binding"/>
    <property type="evidence" value="ECO:0007669"/>
    <property type="project" value="UniProtKB-KW"/>
</dbReference>
<dbReference type="PANTHER" id="PTHR47633:SF8">
    <property type="entry name" value="SPEG NEIGHBOR PROTEIN"/>
    <property type="match status" value="1"/>
</dbReference>
<feature type="region of interest" description="Disordered" evidence="8">
    <location>
        <begin position="361"/>
        <end position="469"/>
    </location>
</feature>
<dbReference type="InterPro" id="IPR003598">
    <property type="entry name" value="Ig_sub2"/>
</dbReference>
<dbReference type="SMART" id="SM00409">
    <property type="entry name" value="IG"/>
    <property type="match status" value="3"/>
</dbReference>
<feature type="region of interest" description="Disordered" evidence="8">
    <location>
        <begin position="125"/>
        <end position="144"/>
    </location>
</feature>
<dbReference type="EMBL" id="BRZM01000131">
    <property type="protein sequence ID" value="GLD68309.1"/>
    <property type="molecule type" value="Genomic_DNA"/>
</dbReference>
<keyword evidence="7" id="KW-0393">Immunoglobulin domain</keyword>
<dbReference type="InterPro" id="IPR013783">
    <property type="entry name" value="Ig-like_fold"/>
</dbReference>
<proteinExistence type="inferred from homology"/>
<comment type="similarity">
    <text evidence="2">Belongs to the protein kinase superfamily. CAMK Ser/Thr protein kinase family.</text>
</comment>
<dbReference type="AlphaFoldDB" id="A0AAD3RF79"/>
<feature type="compositionally biased region" description="Low complexity" evidence="8">
    <location>
        <begin position="456"/>
        <end position="469"/>
    </location>
</feature>
<feature type="compositionally biased region" description="Polar residues" evidence="8">
    <location>
        <begin position="438"/>
        <end position="455"/>
    </location>
</feature>
<dbReference type="InterPro" id="IPR013098">
    <property type="entry name" value="Ig_I-set"/>
</dbReference>
<dbReference type="PANTHER" id="PTHR47633">
    <property type="entry name" value="IMMUNOGLOBULIN"/>
    <property type="match status" value="1"/>
</dbReference>
<keyword evidence="5" id="KW-0547">Nucleotide-binding</keyword>
<dbReference type="GO" id="GO:0005737">
    <property type="term" value="C:cytoplasm"/>
    <property type="evidence" value="ECO:0007669"/>
    <property type="project" value="UniProtKB-SubCell"/>
</dbReference>
<keyword evidence="11" id="KW-1185">Reference proteome</keyword>
<evidence type="ECO:0000256" key="4">
    <source>
        <dbReference type="ARBA" id="ARBA00022737"/>
    </source>
</evidence>
<keyword evidence="3" id="KW-0963">Cytoplasm</keyword>
<keyword evidence="6" id="KW-0067">ATP-binding</keyword>
<dbReference type="SUPFAM" id="SSF48726">
    <property type="entry name" value="Immunoglobulin"/>
    <property type="match status" value="4"/>
</dbReference>
<dbReference type="Pfam" id="PF07679">
    <property type="entry name" value="I-set"/>
    <property type="match status" value="4"/>
</dbReference>
<dbReference type="Proteomes" id="UP001279410">
    <property type="component" value="Unassembled WGS sequence"/>
</dbReference>
<evidence type="ECO:0000256" key="7">
    <source>
        <dbReference type="ARBA" id="ARBA00023319"/>
    </source>
</evidence>
<feature type="domain" description="Ig-like" evidence="9">
    <location>
        <begin position="143"/>
        <end position="228"/>
    </location>
</feature>
<keyword evidence="10" id="KW-0418">Kinase</keyword>
<dbReference type="FunFam" id="2.60.40.10:FF:000147">
    <property type="entry name" value="Myosin light chain kinase"/>
    <property type="match status" value="1"/>
</dbReference>
<dbReference type="InterPro" id="IPR007110">
    <property type="entry name" value="Ig-like_dom"/>
</dbReference>
<evidence type="ECO:0000259" key="9">
    <source>
        <dbReference type="PROSITE" id="PS50835"/>
    </source>
</evidence>
<dbReference type="FunFam" id="2.60.40.10:FF:000145">
    <property type="entry name" value="Myosin light chain kinase, smooth muscle"/>
    <property type="match status" value="1"/>
</dbReference>